<accession>A0A397J9P5</accession>
<proteinExistence type="predicted"/>
<dbReference type="EMBL" id="PQFF01000068">
    <property type="protein sequence ID" value="RHZ85069.1"/>
    <property type="molecule type" value="Genomic_DNA"/>
</dbReference>
<name>A0A397J9P5_9GLOM</name>
<organism evidence="1 2">
    <name type="scientific">Diversispora epigaea</name>
    <dbReference type="NCBI Taxonomy" id="1348612"/>
    <lineage>
        <taxon>Eukaryota</taxon>
        <taxon>Fungi</taxon>
        <taxon>Fungi incertae sedis</taxon>
        <taxon>Mucoromycota</taxon>
        <taxon>Glomeromycotina</taxon>
        <taxon>Glomeromycetes</taxon>
        <taxon>Diversisporales</taxon>
        <taxon>Diversisporaceae</taxon>
        <taxon>Diversispora</taxon>
    </lineage>
</organism>
<keyword evidence="2" id="KW-1185">Reference proteome</keyword>
<gene>
    <name evidence="1" type="ORF">Glove_71g41</name>
</gene>
<evidence type="ECO:0000313" key="2">
    <source>
        <dbReference type="Proteomes" id="UP000266861"/>
    </source>
</evidence>
<sequence length="168" mass="18841">MEEMNFKIFLKKKLKANNKKNEALITAKNNYKLAPTTATIKSLTTAVESPTTKKLKQYNYQIMQFCQVELQILTDATTTITKALATVNINANNKKNEALITAKNNYKLAPTTATIKSLTTAVESPTTKKLKQYNYQIMQFCQVELQILTDATTTITKALATVNINVRL</sequence>
<dbReference type="AlphaFoldDB" id="A0A397J9P5"/>
<protein>
    <submittedName>
        <fullName evidence="1">Uncharacterized protein</fullName>
    </submittedName>
</protein>
<evidence type="ECO:0000313" key="1">
    <source>
        <dbReference type="EMBL" id="RHZ85069.1"/>
    </source>
</evidence>
<reference evidence="1 2" key="1">
    <citation type="submission" date="2018-08" db="EMBL/GenBank/DDBJ databases">
        <title>Genome and evolution of the arbuscular mycorrhizal fungus Diversispora epigaea (formerly Glomus versiforme) and its bacterial endosymbionts.</title>
        <authorList>
            <person name="Sun X."/>
            <person name="Fei Z."/>
            <person name="Harrison M."/>
        </authorList>
    </citation>
    <scope>NUCLEOTIDE SEQUENCE [LARGE SCALE GENOMIC DNA]</scope>
    <source>
        <strain evidence="1 2">IT104</strain>
    </source>
</reference>
<dbReference type="Proteomes" id="UP000266861">
    <property type="component" value="Unassembled WGS sequence"/>
</dbReference>
<comment type="caution">
    <text evidence="1">The sequence shown here is derived from an EMBL/GenBank/DDBJ whole genome shotgun (WGS) entry which is preliminary data.</text>
</comment>